<dbReference type="GO" id="GO:0003700">
    <property type="term" value="F:DNA-binding transcription factor activity"/>
    <property type="evidence" value="ECO:0007669"/>
    <property type="project" value="TreeGrafter"/>
</dbReference>
<keyword evidence="2 5" id="KW-0238">DNA-binding</keyword>
<organism evidence="5 6">
    <name type="scientific">Falsigemmobacter intermedius</name>
    <dbReference type="NCBI Taxonomy" id="1553448"/>
    <lineage>
        <taxon>Bacteria</taxon>
        <taxon>Pseudomonadati</taxon>
        <taxon>Pseudomonadota</taxon>
        <taxon>Alphaproteobacteria</taxon>
        <taxon>Rhodobacterales</taxon>
        <taxon>Paracoccaceae</taxon>
        <taxon>Falsigemmobacter</taxon>
    </lineage>
</organism>
<sequence>MDFSDKRRAGIRDIARAAGVSQATVDRVLHARPNVKKATAARVLAAAAEVRYLSEEELDRLRRPAMPRLMVLFPRSANPYIRTLNEELRLWAHLRDRGARIRSFLVESSAPDAFARALRRLGRQAEAVAFFGIDHPDIRDAADALVAEGKTVLTLISDLTRSRRQAYIGIDNLAAGRTAAFLMARAAPPEGGKVAVVAATRHYRAHVERELGFQEIIERDWPKLRFSGTLEGQDDPQLNARLTEDMLARSPDLVGIYNVGGGSEGIGAALRRLRRPGQVQLIGHGFSPGTRKLLANGTMSAVLTQRNQTLMEAMLDQVHLSATPAPLPLQFIFPTNLPSEV</sequence>
<dbReference type="InterPro" id="IPR025997">
    <property type="entry name" value="SBP_2_dom"/>
</dbReference>
<gene>
    <name evidence="5" type="ORF">EP867_18325</name>
</gene>
<evidence type="ECO:0000256" key="3">
    <source>
        <dbReference type="ARBA" id="ARBA00023163"/>
    </source>
</evidence>
<name>A0A3S3UL18_9RHOB</name>
<keyword evidence="1" id="KW-0805">Transcription regulation</keyword>
<dbReference type="Pfam" id="PF00356">
    <property type="entry name" value="LacI"/>
    <property type="match status" value="1"/>
</dbReference>
<dbReference type="CDD" id="cd06307">
    <property type="entry name" value="PBP1_sugar_binding"/>
    <property type="match status" value="1"/>
</dbReference>
<dbReference type="GO" id="GO:0000976">
    <property type="term" value="F:transcription cis-regulatory region binding"/>
    <property type="evidence" value="ECO:0007669"/>
    <property type="project" value="TreeGrafter"/>
</dbReference>
<evidence type="ECO:0000256" key="2">
    <source>
        <dbReference type="ARBA" id="ARBA00023125"/>
    </source>
</evidence>
<dbReference type="PANTHER" id="PTHR30146:SF152">
    <property type="entry name" value="TRANSCRIPTIONAL REGULATORY PROTEIN"/>
    <property type="match status" value="1"/>
</dbReference>
<keyword evidence="6" id="KW-1185">Reference proteome</keyword>
<dbReference type="PROSITE" id="PS00356">
    <property type="entry name" value="HTH_LACI_1"/>
    <property type="match status" value="1"/>
</dbReference>
<comment type="caution">
    <text evidence="5">The sequence shown here is derived from an EMBL/GenBank/DDBJ whole genome shotgun (WGS) entry which is preliminary data.</text>
</comment>
<dbReference type="Proteomes" id="UP000287168">
    <property type="component" value="Unassembled WGS sequence"/>
</dbReference>
<feature type="domain" description="HTH lacI-type" evidence="4">
    <location>
        <begin position="9"/>
        <end position="63"/>
    </location>
</feature>
<dbReference type="Pfam" id="PF13407">
    <property type="entry name" value="Peripla_BP_4"/>
    <property type="match status" value="1"/>
</dbReference>
<accession>A0A3S3UL18</accession>
<keyword evidence="3" id="KW-0804">Transcription</keyword>
<proteinExistence type="predicted"/>
<evidence type="ECO:0000256" key="1">
    <source>
        <dbReference type="ARBA" id="ARBA00023015"/>
    </source>
</evidence>
<dbReference type="InterPro" id="IPR028082">
    <property type="entry name" value="Peripla_BP_I"/>
</dbReference>
<dbReference type="InterPro" id="IPR010982">
    <property type="entry name" value="Lambda_DNA-bd_dom_sf"/>
</dbReference>
<reference evidence="5 6" key="1">
    <citation type="journal article" date="2015" name="Int. J. Syst. Evol. Microbiol.">
        <title>Gemmobacter intermedius sp. nov., isolated from a white stork (Ciconia ciconia).</title>
        <authorList>
            <person name="Kampfer P."/>
            <person name="Jerzak L."/>
            <person name="Wilharm G."/>
            <person name="Golke J."/>
            <person name="Busse H.J."/>
            <person name="Glaeser S.P."/>
        </authorList>
    </citation>
    <scope>NUCLEOTIDE SEQUENCE [LARGE SCALE GENOMIC DNA]</scope>
    <source>
        <strain evidence="5 6">119/4</strain>
    </source>
</reference>
<dbReference type="AlphaFoldDB" id="A0A3S3UL18"/>
<evidence type="ECO:0000313" key="5">
    <source>
        <dbReference type="EMBL" id="RWY36214.1"/>
    </source>
</evidence>
<evidence type="ECO:0000313" key="6">
    <source>
        <dbReference type="Proteomes" id="UP000287168"/>
    </source>
</evidence>
<dbReference type="EMBL" id="SBLC01000066">
    <property type="protein sequence ID" value="RWY36214.1"/>
    <property type="molecule type" value="Genomic_DNA"/>
</dbReference>
<dbReference type="SUPFAM" id="SSF47413">
    <property type="entry name" value="lambda repressor-like DNA-binding domains"/>
    <property type="match status" value="1"/>
</dbReference>
<dbReference type="SUPFAM" id="SSF53822">
    <property type="entry name" value="Periplasmic binding protein-like I"/>
    <property type="match status" value="1"/>
</dbReference>
<protein>
    <submittedName>
        <fullName evidence="5">LacI family DNA-binding transcriptional regulator</fullName>
    </submittedName>
</protein>
<dbReference type="InterPro" id="IPR000843">
    <property type="entry name" value="HTH_LacI"/>
</dbReference>
<dbReference type="Gene3D" id="1.10.260.40">
    <property type="entry name" value="lambda repressor-like DNA-binding domains"/>
    <property type="match status" value="1"/>
</dbReference>
<evidence type="ECO:0000259" key="4">
    <source>
        <dbReference type="PROSITE" id="PS50932"/>
    </source>
</evidence>
<dbReference type="OrthoDB" id="9805774at2"/>
<dbReference type="RefSeq" id="WP_128490901.1">
    <property type="nucleotide sequence ID" value="NZ_JBHRVN010000006.1"/>
</dbReference>
<dbReference type="CDD" id="cd01392">
    <property type="entry name" value="HTH_LacI"/>
    <property type="match status" value="1"/>
</dbReference>
<dbReference type="Gene3D" id="3.40.50.2300">
    <property type="match status" value="2"/>
</dbReference>
<dbReference type="PROSITE" id="PS50932">
    <property type="entry name" value="HTH_LACI_2"/>
    <property type="match status" value="1"/>
</dbReference>
<dbReference type="SMART" id="SM00354">
    <property type="entry name" value="HTH_LACI"/>
    <property type="match status" value="1"/>
</dbReference>
<dbReference type="PANTHER" id="PTHR30146">
    <property type="entry name" value="LACI-RELATED TRANSCRIPTIONAL REPRESSOR"/>
    <property type="match status" value="1"/>
</dbReference>